<feature type="transmembrane region" description="Helical" evidence="1">
    <location>
        <begin position="37"/>
        <end position="64"/>
    </location>
</feature>
<keyword evidence="3" id="KW-1185">Reference proteome</keyword>
<name>A0AAD6Q348_9ROSI</name>
<sequence>MSIWISYSFMSVSSVFSIHPRSQNAAPHRASCMHHQFFHTVFLLITVHSILDSLLNPFFLKVALCFKYLRSKNREFEHQ</sequence>
<evidence type="ECO:0000313" key="3">
    <source>
        <dbReference type="Proteomes" id="UP001164929"/>
    </source>
</evidence>
<comment type="caution">
    <text evidence="2">The sequence shown here is derived from an EMBL/GenBank/DDBJ whole genome shotgun (WGS) entry which is preliminary data.</text>
</comment>
<keyword evidence="1" id="KW-0812">Transmembrane</keyword>
<dbReference type="Proteomes" id="UP001164929">
    <property type="component" value="Chromosome 12"/>
</dbReference>
<accession>A0AAD6Q348</accession>
<dbReference type="EMBL" id="JAQIZT010000012">
    <property type="protein sequence ID" value="KAJ6977484.1"/>
    <property type="molecule type" value="Genomic_DNA"/>
</dbReference>
<evidence type="ECO:0000256" key="1">
    <source>
        <dbReference type="SAM" id="Phobius"/>
    </source>
</evidence>
<protein>
    <submittedName>
        <fullName evidence="2">Uncharacterized protein</fullName>
    </submittedName>
</protein>
<keyword evidence="1" id="KW-0472">Membrane</keyword>
<reference evidence="2" key="1">
    <citation type="journal article" date="2023" name="Mol. Ecol. Resour.">
        <title>Chromosome-level genome assembly of a triploid poplar Populus alba 'Berolinensis'.</title>
        <authorList>
            <person name="Chen S."/>
            <person name="Yu Y."/>
            <person name="Wang X."/>
            <person name="Wang S."/>
            <person name="Zhang T."/>
            <person name="Zhou Y."/>
            <person name="He R."/>
            <person name="Meng N."/>
            <person name="Wang Y."/>
            <person name="Liu W."/>
            <person name="Liu Z."/>
            <person name="Liu J."/>
            <person name="Guo Q."/>
            <person name="Huang H."/>
            <person name="Sederoff R.R."/>
            <person name="Wang G."/>
            <person name="Qu G."/>
            <person name="Chen S."/>
        </authorList>
    </citation>
    <scope>NUCLEOTIDE SEQUENCE</scope>
    <source>
        <strain evidence="2">SC-2020</strain>
    </source>
</reference>
<organism evidence="2 3">
    <name type="scientific">Populus alba x Populus x berolinensis</name>
    <dbReference type="NCBI Taxonomy" id="444605"/>
    <lineage>
        <taxon>Eukaryota</taxon>
        <taxon>Viridiplantae</taxon>
        <taxon>Streptophyta</taxon>
        <taxon>Embryophyta</taxon>
        <taxon>Tracheophyta</taxon>
        <taxon>Spermatophyta</taxon>
        <taxon>Magnoliopsida</taxon>
        <taxon>eudicotyledons</taxon>
        <taxon>Gunneridae</taxon>
        <taxon>Pentapetalae</taxon>
        <taxon>rosids</taxon>
        <taxon>fabids</taxon>
        <taxon>Malpighiales</taxon>
        <taxon>Salicaceae</taxon>
        <taxon>Saliceae</taxon>
        <taxon>Populus</taxon>
    </lineage>
</organism>
<proteinExistence type="predicted"/>
<evidence type="ECO:0000313" key="2">
    <source>
        <dbReference type="EMBL" id="KAJ6977484.1"/>
    </source>
</evidence>
<gene>
    <name evidence="2" type="ORF">NC653_029405</name>
</gene>
<dbReference type="AlphaFoldDB" id="A0AAD6Q348"/>
<keyword evidence="1" id="KW-1133">Transmembrane helix</keyword>